<dbReference type="GO" id="GO:0046872">
    <property type="term" value="F:metal ion binding"/>
    <property type="evidence" value="ECO:0007669"/>
    <property type="project" value="UniProtKB-KW"/>
</dbReference>
<keyword evidence="12 21" id="KW-1133">Transmembrane helix</keyword>
<evidence type="ECO:0000256" key="9">
    <source>
        <dbReference type="ARBA" id="ARBA00022723"/>
    </source>
</evidence>
<dbReference type="GO" id="GO:1904257">
    <property type="term" value="P:zinc ion import into Golgi lumen"/>
    <property type="evidence" value="ECO:0007669"/>
    <property type="project" value="TreeGrafter"/>
</dbReference>
<feature type="transmembrane region" description="Helical" evidence="21">
    <location>
        <begin position="313"/>
        <end position="333"/>
    </location>
</feature>
<dbReference type="InterPro" id="IPR002524">
    <property type="entry name" value="Cation_efflux"/>
</dbReference>
<feature type="transmembrane region" description="Helical" evidence="21">
    <location>
        <begin position="377"/>
        <end position="398"/>
    </location>
</feature>
<keyword evidence="8 21" id="KW-0812">Transmembrane</keyword>
<sequence length="640" mass="67918">MWLAAWVQLIGIGLSILWLYGLTLCGPLRTVLLYGQLDAVPVAVLVTIFSGNRTPSRVRGAVFFVLAVLALLLFDNDVSDVPDGSGQRVGLPLLASHLLGTLAVADHKGGVVLLLLCVALRITYNNAGRKLSVEVGGAKRLQTVTTLGEAALLLPLALLSCFIQESQVESVTSYVPTLVMLALMLYVVDFYVESISANRLDGSQLARVACLVQTSLALTLSWLSQSGAVDGSDQPHHGLSAGVIASALLFMAATFALTSSGSGGRGQLVGFSAGGLPLYSLSSSLLPQGSVSAMAAVRMALRRVRADPNSKRIFYLLLLNGGFMLVEFAYGVWTNSLSLISDGFHMLFDCSALAMGLAASVIAQWKPSKQFSYGYGRVEVLSGFVNALFLLVVAYMVFMEAVSRLLDPPDIKTDRLLTVSVLGLLVNVAGLLVFGGAHGHSHGAGGAHGHSHSANANLRGVWLHLVADTLGSLGVLVSALLVRHAGWLAADPVCSALIAVLIVVSVLPLLRQTALVLVLRAPAGRDRQLREALDKVLLLEGVQSYSDPHFWSHSADHWVGTLHVQVKETASEQTIIGQVTSVFRQLGFSTFAVQVEKPEFVSKKSSQYSGYGLGLVDRATMFDPTDGPVGGQIDIALRSE</sequence>
<dbReference type="InterPro" id="IPR027469">
    <property type="entry name" value="Cation_efflux_TMD_sf"/>
</dbReference>
<dbReference type="NCBIfam" id="TIGR01297">
    <property type="entry name" value="CDF"/>
    <property type="match status" value="1"/>
</dbReference>
<comment type="caution">
    <text evidence="23">The sequence shown here is derived from an EMBL/GenBank/DDBJ whole genome shotgun (WGS) entry which is preliminary data.</text>
</comment>
<dbReference type="OrthoDB" id="78669at2759"/>
<feature type="transmembrane region" description="Helical" evidence="21">
    <location>
        <begin position="94"/>
        <end position="120"/>
    </location>
</feature>
<evidence type="ECO:0000256" key="18">
    <source>
        <dbReference type="ARBA" id="ARBA00042038"/>
    </source>
</evidence>
<feature type="transmembrane region" description="Helical" evidence="21">
    <location>
        <begin position="418"/>
        <end position="439"/>
    </location>
</feature>
<dbReference type="PANTHER" id="PTHR45755:SF1">
    <property type="entry name" value="PROTON-COUPLED ZINC ANTIPORTER SLC30A5"/>
    <property type="match status" value="1"/>
</dbReference>
<keyword evidence="9" id="KW-0479">Metal-binding</keyword>
<evidence type="ECO:0000256" key="12">
    <source>
        <dbReference type="ARBA" id="ARBA00022989"/>
    </source>
</evidence>
<evidence type="ECO:0000259" key="22">
    <source>
        <dbReference type="Pfam" id="PF01545"/>
    </source>
</evidence>
<dbReference type="PANTHER" id="PTHR45755">
    <property type="match status" value="1"/>
</dbReference>
<keyword evidence="11" id="KW-0864">Zinc transport</keyword>
<dbReference type="Gene3D" id="1.20.1510.10">
    <property type="entry name" value="Cation efflux protein transmembrane domain"/>
    <property type="match status" value="1"/>
</dbReference>
<gene>
    <name evidence="23" type="primary">Slc30a5</name>
    <name evidence="23" type="ORF">FJT64_012327</name>
</gene>
<name>A0A6A4V6R7_AMPAM</name>
<keyword evidence="15 21" id="KW-0472">Membrane</keyword>
<dbReference type="FunFam" id="1.20.1510.10:FF:000014">
    <property type="entry name" value="Cation efflux protein/ zinc transporter"/>
    <property type="match status" value="1"/>
</dbReference>
<feature type="transmembrane region" description="Helical" evidence="21">
    <location>
        <begin position="460"/>
        <end position="481"/>
    </location>
</feature>
<dbReference type="Proteomes" id="UP000440578">
    <property type="component" value="Unassembled WGS sequence"/>
</dbReference>
<evidence type="ECO:0000256" key="13">
    <source>
        <dbReference type="ARBA" id="ARBA00023034"/>
    </source>
</evidence>
<dbReference type="InterPro" id="IPR045316">
    <property type="entry name" value="Msc2-like"/>
</dbReference>
<proteinExistence type="inferred from homology"/>
<evidence type="ECO:0000256" key="19">
    <source>
        <dbReference type="ARBA" id="ARBA00042217"/>
    </source>
</evidence>
<comment type="similarity">
    <text evidence="5">Belongs to the cation diffusion facilitator (CDF) transporter (TC 2.A.4) family. SLC30A subfamily.</text>
</comment>
<evidence type="ECO:0000256" key="11">
    <source>
        <dbReference type="ARBA" id="ARBA00022906"/>
    </source>
</evidence>
<dbReference type="AlphaFoldDB" id="A0A6A4V6R7"/>
<feature type="transmembrane region" description="Helical" evidence="21">
    <location>
        <begin position="171"/>
        <end position="192"/>
    </location>
</feature>
<dbReference type="GO" id="GO:0012507">
    <property type="term" value="C:ER to Golgi transport vesicle membrane"/>
    <property type="evidence" value="ECO:0007669"/>
    <property type="project" value="UniProtKB-SubCell"/>
</dbReference>
<keyword evidence="7" id="KW-0050">Antiport</keyword>
<evidence type="ECO:0000256" key="21">
    <source>
        <dbReference type="SAM" id="Phobius"/>
    </source>
</evidence>
<feature type="transmembrane region" description="Helical" evidence="21">
    <location>
        <begin position="345"/>
        <end position="365"/>
    </location>
</feature>
<comment type="catalytic activity">
    <reaction evidence="20">
        <text>Zn(2+)(in) + 2 H(+)(out) = Zn(2+)(out) + 2 H(+)(in)</text>
        <dbReference type="Rhea" id="RHEA:72627"/>
        <dbReference type="ChEBI" id="CHEBI:15378"/>
        <dbReference type="ChEBI" id="CHEBI:29105"/>
    </reaction>
</comment>
<evidence type="ECO:0000256" key="5">
    <source>
        <dbReference type="ARBA" id="ARBA00008873"/>
    </source>
</evidence>
<keyword evidence="10" id="KW-0862">Zinc</keyword>
<dbReference type="EMBL" id="VIIS01002032">
    <property type="protein sequence ID" value="KAF0289395.1"/>
    <property type="molecule type" value="Genomic_DNA"/>
</dbReference>
<accession>A0A6A4V6R7</accession>
<evidence type="ECO:0000256" key="6">
    <source>
        <dbReference type="ARBA" id="ARBA00022448"/>
    </source>
</evidence>
<evidence type="ECO:0000256" key="1">
    <source>
        <dbReference type="ARBA" id="ARBA00004166"/>
    </source>
</evidence>
<evidence type="ECO:0000256" key="3">
    <source>
        <dbReference type="ARBA" id="ARBA00004557"/>
    </source>
</evidence>
<dbReference type="GO" id="GO:0015297">
    <property type="term" value="F:antiporter activity"/>
    <property type="evidence" value="ECO:0007669"/>
    <property type="project" value="UniProtKB-KW"/>
</dbReference>
<keyword evidence="6" id="KW-0813">Transport</keyword>
<evidence type="ECO:0000313" key="23">
    <source>
        <dbReference type="EMBL" id="KAF0289395.1"/>
    </source>
</evidence>
<keyword evidence="14" id="KW-0406">Ion transport</keyword>
<evidence type="ECO:0000256" key="15">
    <source>
        <dbReference type="ARBA" id="ARBA00023136"/>
    </source>
</evidence>
<dbReference type="Pfam" id="PF01545">
    <property type="entry name" value="Cation_efflux"/>
    <property type="match status" value="1"/>
</dbReference>
<feature type="transmembrane region" description="Helical" evidence="21">
    <location>
        <begin position="236"/>
        <end position="257"/>
    </location>
</feature>
<evidence type="ECO:0000256" key="7">
    <source>
        <dbReference type="ARBA" id="ARBA00022449"/>
    </source>
</evidence>
<evidence type="ECO:0000256" key="14">
    <source>
        <dbReference type="ARBA" id="ARBA00023065"/>
    </source>
</evidence>
<evidence type="ECO:0000256" key="10">
    <source>
        <dbReference type="ARBA" id="ARBA00022833"/>
    </source>
</evidence>
<evidence type="ECO:0000313" key="24">
    <source>
        <dbReference type="Proteomes" id="UP000440578"/>
    </source>
</evidence>
<dbReference type="GO" id="GO:0032580">
    <property type="term" value="C:Golgi cisterna membrane"/>
    <property type="evidence" value="ECO:0007669"/>
    <property type="project" value="UniProtKB-SubCell"/>
</dbReference>
<feature type="domain" description="Cation efflux protein transmembrane" evidence="22">
    <location>
        <begin position="314"/>
        <end position="518"/>
    </location>
</feature>
<keyword evidence="13" id="KW-0333">Golgi apparatus</keyword>
<feature type="transmembrane region" description="Helical" evidence="21">
    <location>
        <begin position="204"/>
        <end position="224"/>
    </location>
</feature>
<comment type="subcellular location">
    <subcellularLocation>
        <location evidence="3">Cytoplasmic vesicle</location>
        <location evidence="3">COPII-coated vesicle membrane</location>
        <topology evidence="3">Multi-pass membrane protein</topology>
    </subcellularLocation>
    <subcellularLocation>
        <location evidence="4">Cytoplasmic vesicle</location>
        <location evidence="4">Secretory vesicle membrane</location>
        <topology evidence="4">Multi-pass membrane protein</topology>
    </subcellularLocation>
    <subcellularLocation>
        <location evidence="2">Golgi apparatus</location>
        <location evidence="2">Golgi stack membrane</location>
        <topology evidence="2">Multi-pass membrane protein</topology>
    </subcellularLocation>
    <subcellularLocation>
        <location evidence="1">Golgi apparatus</location>
        <location evidence="1">trans-Golgi network membrane</location>
        <topology evidence="1">Multi-pass membrane protein</topology>
    </subcellularLocation>
</comment>
<feature type="transmembrane region" description="Helical" evidence="21">
    <location>
        <begin position="58"/>
        <end position="74"/>
    </location>
</feature>
<evidence type="ECO:0000256" key="8">
    <source>
        <dbReference type="ARBA" id="ARBA00022692"/>
    </source>
</evidence>
<evidence type="ECO:0000256" key="17">
    <source>
        <dbReference type="ARBA" id="ARBA00040846"/>
    </source>
</evidence>
<comment type="subunit">
    <text evidence="16">Heterodimer with SLC30A6/ZNT6; form a functional zinc ion transmembrane transporter.</text>
</comment>
<dbReference type="GO" id="GO:0006882">
    <property type="term" value="P:intracellular zinc ion homeostasis"/>
    <property type="evidence" value="ECO:0007669"/>
    <property type="project" value="InterPro"/>
</dbReference>
<feature type="transmembrane region" description="Helical" evidence="21">
    <location>
        <begin position="487"/>
        <end position="510"/>
    </location>
</feature>
<protein>
    <recommendedName>
        <fullName evidence="17">Proton-coupled zinc antiporter SLC30A5</fullName>
    </recommendedName>
    <alternativeName>
        <fullName evidence="19">Solute carrier family 30 member 5</fullName>
    </alternativeName>
    <alternativeName>
        <fullName evidence="18">Zinc transporter 5</fullName>
    </alternativeName>
</protein>
<dbReference type="InterPro" id="IPR058533">
    <property type="entry name" value="Cation_efflux_TM"/>
</dbReference>
<evidence type="ECO:0000256" key="20">
    <source>
        <dbReference type="ARBA" id="ARBA00048349"/>
    </source>
</evidence>
<organism evidence="23 24">
    <name type="scientific">Amphibalanus amphitrite</name>
    <name type="common">Striped barnacle</name>
    <name type="synonym">Balanus amphitrite</name>
    <dbReference type="NCBI Taxonomy" id="1232801"/>
    <lineage>
        <taxon>Eukaryota</taxon>
        <taxon>Metazoa</taxon>
        <taxon>Ecdysozoa</taxon>
        <taxon>Arthropoda</taxon>
        <taxon>Crustacea</taxon>
        <taxon>Multicrustacea</taxon>
        <taxon>Cirripedia</taxon>
        <taxon>Thoracica</taxon>
        <taxon>Thoracicalcarea</taxon>
        <taxon>Balanomorpha</taxon>
        <taxon>Balanoidea</taxon>
        <taxon>Balanidae</taxon>
        <taxon>Amphibalaninae</taxon>
        <taxon>Amphibalanus</taxon>
    </lineage>
</organism>
<evidence type="ECO:0000256" key="16">
    <source>
        <dbReference type="ARBA" id="ARBA00038531"/>
    </source>
</evidence>
<dbReference type="GO" id="GO:0005385">
    <property type="term" value="F:zinc ion transmembrane transporter activity"/>
    <property type="evidence" value="ECO:0007669"/>
    <property type="project" value="InterPro"/>
</dbReference>
<evidence type="ECO:0000256" key="2">
    <source>
        <dbReference type="ARBA" id="ARBA00004205"/>
    </source>
</evidence>
<feature type="transmembrane region" description="Helical" evidence="21">
    <location>
        <begin position="141"/>
        <end position="159"/>
    </location>
</feature>
<feature type="transmembrane region" description="Helical" evidence="21">
    <location>
        <begin position="31"/>
        <end position="51"/>
    </location>
</feature>
<reference evidence="23 24" key="1">
    <citation type="submission" date="2019-07" db="EMBL/GenBank/DDBJ databases">
        <title>Draft genome assembly of a fouling barnacle, Amphibalanus amphitrite (Darwin, 1854): The first reference genome for Thecostraca.</title>
        <authorList>
            <person name="Kim W."/>
        </authorList>
    </citation>
    <scope>NUCLEOTIDE SEQUENCE [LARGE SCALE GENOMIC DNA]</scope>
    <source>
        <strain evidence="23">SNU_AA5</strain>
        <tissue evidence="23">Soma without cirri and trophi</tissue>
    </source>
</reference>
<dbReference type="SUPFAM" id="SSF161111">
    <property type="entry name" value="Cation efflux protein transmembrane domain-like"/>
    <property type="match status" value="1"/>
</dbReference>
<keyword evidence="24" id="KW-1185">Reference proteome</keyword>
<evidence type="ECO:0000256" key="4">
    <source>
        <dbReference type="ARBA" id="ARBA00004638"/>
    </source>
</evidence>